<comment type="caution">
    <text evidence="2">The sequence shown here is derived from an EMBL/GenBank/DDBJ whole genome shotgun (WGS) entry which is preliminary data.</text>
</comment>
<name>A0AAJ1KUF5_9ENTR</name>
<gene>
    <name evidence="2" type="ORF">N5C89_20225</name>
</gene>
<evidence type="ECO:0000256" key="1">
    <source>
        <dbReference type="SAM" id="MobiDB-lite"/>
    </source>
</evidence>
<feature type="compositionally biased region" description="Polar residues" evidence="1">
    <location>
        <begin position="1"/>
        <end position="18"/>
    </location>
</feature>
<evidence type="ECO:0000313" key="3">
    <source>
        <dbReference type="Proteomes" id="UP001159937"/>
    </source>
</evidence>
<evidence type="ECO:0000313" key="2">
    <source>
        <dbReference type="EMBL" id="MDH0965165.1"/>
    </source>
</evidence>
<dbReference type="RefSeq" id="WP_134896712.1">
    <property type="nucleotide sequence ID" value="NZ_CAXLPK010000001.1"/>
</dbReference>
<accession>A0AAJ1KUF5</accession>
<sequence length="68" mass="7647">MEKSTLTPFGVKQSSQRPEPQERQAKQLDQLWTRRKNAVASDKSWARSGFDAPGDSMQNSATGPHIFE</sequence>
<reference evidence="2" key="1">
    <citation type="submission" date="2022-09" db="EMBL/GenBank/DDBJ databases">
        <title>Intensive care unit water sources are persistently colonized with multi-drug resistant bacteria and are the site of extensive horizontal gene transfer of antibiotic resistance genes.</title>
        <authorList>
            <person name="Diorio-Toth L."/>
        </authorList>
    </citation>
    <scope>NUCLEOTIDE SEQUENCE</scope>
    <source>
        <strain evidence="2">GD03918</strain>
    </source>
</reference>
<dbReference type="EMBL" id="JAOCBF010000030">
    <property type="protein sequence ID" value="MDH0965165.1"/>
    <property type="molecule type" value="Genomic_DNA"/>
</dbReference>
<dbReference type="AlphaFoldDB" id="A0AAJ1KUF5"/>
<feature type="region of interest" description="Disordered" evidence="1">
    <location>
        <begin position="1"/>
        <end position="68"/>
    </location>
</feature>
<organism evidence="2 3">
    <name type="scientific">Klebsiella michiganensis</name>
    <dbReference type="NCBI Taxonomy" id="1134687"/>
    <lineage>
        <taxon>Bacteria</taxon>
        <taxon>Pseudomonadati</taxon>
        <taxon>Pseudomonadota</taxon>
        <taxon>Gammaproteobacteria</taxon>
        <taxon>Enterobacterales</taxon>
        <taxon>Enterobacteriaceae</taxon>
        <taxon>Klebsiella/Raoultella group</taxon>
        <taxon>Klebsiella</taxon>
    </lineage>
</organism>
<protein>
    <submittedName>
        <fullName evidence="2">Uncharacterized protein</fullName>
    </submittedName>
</protein>
<dbReference type="Proteomes" id="UP001159937">
    <property type="component" value="Unassembled WGS sequence"/>
</dbReference>
<proteinExistence type="predicted"/>